<dbReference type="InterPro" id="IPR011010">
    <property type="entry name" value="DNA_brk_join_enz"/>
</dbReference>
<feature type="domain" description="Core-binding (CB)" evidence="6">
    <location>
        <begin position="104"/>
        <end position="199"/>
    </location>
</feature>
<evidence type="ECO:0008006" key="9">
    <source>
        <dbReference type="Google" id="ProtNLM"/>
    </source>
</evidence>
<dbReference type="GO" id="GO:0006310">
    <property type="term" value="P:DNA recombination"/>
    <property type="evidence" value="ECO:0007669"/>
    <property type="project" value="UniProtKB-KW"/>
</dbReference>
<name>A0A1I2PH12_9FLAO</name>
<dbReference type="PANTHER" id="PTHR30349:SF64">
    <property type="entry name" value="PROPHAGE INTEGRASE INTD-RELATED"/>
    <property type="match status" value="1"/>
</dbReference>
<dbReference type="GO" id="GO:0003677">
    <property type="term" value="F:DNA binding"/>
    <property type="evidence" value="ECO:0007669"/>
    <property type="project" value="UniProtKB-UniRule"/>
</dbReference>
<evidence type="ECO:0000256" key="4">
    <source>
        <dbReference type="PROSITE-ProRule" id="PRU01248"/>
    </source>
</evidence>
<dbReference type="SUPFAM" id="SSF56349">
    <property type="entry name" value="DNA breaking-rejoining enzymes"/>
    <property type="match status" value="1"/>
</dbReference>
<organism evidence="7 8">
    <name type="scientific">Salegentibacter agarivorans</name>
    <dbReference type="NCBI Taxonomy" id="345907"/>
    <lineage>
        <taxon>Bacteria</taxon>
        <taxon>Pseudomonadati</taxon>
        <taxon>Bacteroidota</taxon>
        <taxon>Flavobacteriia</taxon>
        <taxon>Flavobacteriales</taxon>
        <taxon>Flavobacteriaceae</taxon>
        <taxon>Salegentibacter</taxon>
    </lineage>
</organism>
<dbReference type="PROSITE" id="PS50042">
    <property type="entry name" value="CNMP_BINDING_3"/>
    <property type="match status" value="1"/>
</dbReference>
<accession>A0A1I2PH12</accession>
<dbReference type="Gene3D" id="1.10.150.130">
    <property type="match status" value="1"/>
</dbReference>
<keyword evidence="1" id="KW-0229">DNA integration</keyword>
<dbReference type="PANTHER" id="PTHR30349">
    <property type="entry name" value="PHAGE INTEGRASE-RELATED"/>
    <property type="match status" value="1"/>
</dbReference>
<dbReference type="Proteomes" id="UP000199116">
    <property type="component" value="Unassembled WGS sequence"/>
</dbReference>
<dbReference type="Pfam" id="PF13102">
    <property type="entry name" value="Phage_int_SAM_5"/>
    <property type="match status" value="1"/>
</dbReference>
<dbReference type="AlphaFoldDB" id="A0A1I2PH12"/>
<gene>
    <name evidence="7" type="ORF">SAMN04488033_13131</name>
</gene>
<reference evidence="8" key="1">
    <citation type="submission" date="2016-10" db="EMBL/GenBank/DDBJ databases">
        <authorList>
            <person name="Varghese N."/>
            <person name="Submissions S."/>
        </authorList>
    </citation>
    <scope>NUCLEOTIDE SEQUENCE [LARGE SCALE GENOMIC DNA]</scope>
    <source>
        <strain evidence="8">DSM 23515</strain>
    </source>
</reference>
<protein>
    <recommendedName>
        <fullName evidence="9">Site-specific recombinase XerD</fullName>
    </recommendedName>
</protein>
<dbReference type="Gene3D" id="1.10.443.10">
    <property type="entry name" value="Intergrase catalytic core"/>
    <property type="match status" value="1"/>
</dbReference>
<proteinExistence type="predicted"/>
<keyword evidence="8" id="KW-1185">Reference proteome</keyword>
<dbReference type="InterPro" id="IPR035386">
    <property type="entry name" value="Arm-DNA-bind_5"/>
</dbReference>
<evidence type="ECO:0000256" key="3">
    <source>
        <dbReference type="ARBA" id="ARBA00023172"/>
    </source>
</evidence>
<dbReference type="InterPro" id="IPR044068">
    <property type="entry name" value="CB"/>
</dbReference>
<dbReference type="InterPro" id="IPR000595">
    <property type="entry name" value="cNMP-bd_dom"/>
</dbReference>
<dbReference type="InterPro" id="IPR050090">
    <property type="entry name" value="Tyrosine_recombinase_XerCD"/>
</dbReference>
<dbReference type="RefSeq" id="WP_093306231.1">
    <property type="nucleotide sequence ID" value="NZ_FOOH01000031.1"/>
</dbReference>
<dbReference type="InterPro" id="IPR025269">
    <property type="entry name" value="SAM-like_dom"/>
</dbReference>
<dbReference type="EMBL" id="FOOH01000031">
    <property type="protein sequence ID" value="SFG15364.1"/>
    <property type="molecule type" value="Genomic_DNA"/>
</dbReference>
<keyword evidence="2 4" id="KW-0238">DNA-binding</keyword>
<dbReference type="PROSITE" id="PS51900">
    <property type="entry name" value="CB"/>
    <property type="match status" value="1"/>
</dbReference>
<evidence type="ECO:0000259" key="5">
    <source>
        <dbReference type="PROSITE" id="PS50042"/>
    </source>
</evidence>
<dbReference type="Pfam" id="PF17293">
    <property type="entry name" value="Arm-DNA-bind_5"/>
    <property type="match status" value="1"/>
</dbReference>
<dbReference type="InterPro" id="IPR013762">
    <property type="entry name" value="Integrase-like_cat_sf"/>
</dbReference>
<evidence type="ECO:0000259" key="6">
    <source>
        <dbReference type="PROSITE" id="PS51900"/>
    </source>
</evidence>
<dbReference type="InterPro" id="IPR010998">
    <property type="entry name" value="Integrase_recombinase_N"/>
</dbReference>
<sequence>MQNLLSILFYVRKSKDKNATHATVYLGITYQGKRAEASTMRKVQLSKWNAKASKVNGYSAEAKQVNRNFEIIKNRIYDIYQRLLEDEEEITAVKIKDEFLGKNLVDHRILKIFEDHNLRMEKLIDKDYSYRTLQRYRTTKKHLTNFILSSYKADDFRVKDIDIKFINSFIYYLKTELNLSHNSALKYLAYLKKIIRIAVANGWLEKDPFYNLKLKRQVIDREFLSKEEIIRIMEKTFTIQRMEQVRDAFMFSCYTGCSYSDIKKLTKQNIIKGIDGSQWLKLKRTKTKSLSSVPLLTVPEELIKKYEDFENPKGLSFGEMAALTLQVPRVAILL</sequence>
<feature type="domain" description="Cyclic nucleotide-binding" evidence="5">
    <location>
        <begin position="313"/>
        <end position="334"/>
    </location>
</feature>
<evidence type="ECO:0000256" key="2">
    <source>
        <dbReference type="ARBA" id="ARBA00023125"/>
    </source>
</evidence>
<evidence type="ECO:0000313" key="8">
    <source>
        <dbReference type="Proteomes" id="UP000199116"/>
    </source>
</evidence>
<evidence type="ECO:0000313" key="7">
    <source>
        <dbReference type="EMBL" id="SFG15364.1"/>
    </source>
</evidence>
<evidence type="ECO:0000256" key="1">
    <source>
        <dbReference type="ARBA" id="ARBA00022908"/>
    </source>
</evidence>
<keyword evidence="3" id="KW-0233">DNA recombination</keyword>
<dbReference type="GO" id="GO:0015074">
    <property type="term" value="P:DNA integration"/>
    <property type="evidence" value="ECO:0007669"/>
    <property type="project" value="UniProtKB-KW"/>
</dbReference>